<comment type="similarity">
    <text evidence="2 8">Belongs to the diaminopimelate epimerase family.</text>
</comment>
<feature type="active site" description="Proton donor" evidence="8">
    <location>
        <position position="71"/>
    </location>
</feature>
<dbReference type="InterPro" id="IPR018510">
    <property type="entry name" value="DAP_epimerase_AS"/>
</dbReference>
<evidence type="ECO:0000256" key="1">
    <source>
        <dbReference type="ARBA" id="ARBA00005196"/>
    </source>
</evidence>
<dbReference type="RefSeq" id="WP_323246169.1">
    <property type="nucleotide sequence ID" value="NZ_JAYFUL010000001.1"/>
</dbReference>
<dbReference type="NCBIfam" id="TIGR00652">
    <property type="entry name" value="DapF"/>
    <property type="match status" value="1"/>
</dbReference>
<keyword evidence="8" id="KW-0963">Cytoplasm</keyword>
<evidence type="ECO:0000256" key="6">
    <source>
        <dbReference type="ARBA" id="ARBA00023235"/>
    </source>
</evidence>
<evidence type="ECO:0000313" key="11">
    <source>
        <dbReference type="Proteomes" id="UP001304671"/>
    </source>
</evidence>
<evidence type="ECO:0000256" key="9">
    <source>
        <dbReference type="PROSITE-ProRule" id="PRU10125"/>
    </source>
</evidence>
<feature type="binding site" evidence="8">
    <location>
        <begin position="197"/>
        <end position="198"/>
    </location>
    <ligand>
        <name>substrate</name>
    </ligand>
</feature>
<keyword evidence="11" id="KW-1185">Reference proteome</keyword>
<sequence>MKFYKYQGTGNDFVVVDDRSQTFPISQELIAHLCHRRFGIGADGLMLLQEAEGYDFRMVYFNADGTEGSMCGNGGRCLVRFAHDLGIIGNSTTFIAVDGEHEAKVTKEVISLKMIDVNQIDKTPEYDFMNTGSPHYVTYVSDLTNYDVFNTGKTIRYGEPFVSKGGTNVNFVEVTGENALSVRTYERGVEDETYACGTGVTACALSANIRLGFENFVDIKVIGGQLRIEFERTENGYQNIFLIGPAIRAFEGEVDLTV</sequence>
<feature type="site" description="Could be important to modulate the pK values of the two catalytic cysteine residues" evidence="8">
    <location>
        <position position="135"/>
    </location>
</feature>
<feature type="binding site" evidence="8">
    <location>
        <position position="62"/>
    </location>
    <ligand>
        <name>substrate</name>
    </ligand>
</feature>
<dbReference type="GO" id="GO:0008837">
    <property type="term" value="F:diaminopimelate epimerase activity"/>
    <property type="evidence" value="ECO:0007669"/>
    <property type="project" value="UniProtKB-EC"/>
</dbReference>
<accession>A0ABU5QH52</accession>
<comment type="subcellular location">
    <subcellularLocation>
        <location evidence="8">Cytoplasm</location>
    </subcellularLocation>
</comment>
<feature type="binding site" evidence="8">
    <location>
        <begin position="186"/>
        <end position="187"/>
    </location>
    <ligand>
        <name>substrate</name>
    </ligand>
</feature>
<dbReference type="Proteomes" id="UP001304671">
    <property type="component" value="Unassembled WGS sequence"/>
</dbReference>
<comment type="subunit">
    <text evidence="8">Homodimer.</text>
</comment>
<dbReference type="InterPro" id="IPR001653">
    <property type="entry name" value="DAP_epimerase_DapF"/>
</dbReference>
<comment type="pathway">
    <text evidence="1 8">Amino-acid biosynthesis; L-lysine biosynthesis via DAP pathway; DL-2,6-diaminopimelate from LL-2,6-diaminopimelate: step 1/1.</text>
</comment>
<feature type="site" description="Could be important to modulate the pK values of the two catalytic cysteine residues" evidence="8">
    <location>
        <position position="186"/>
    </location>
</feature>
<reference evidence="10 11" key="1">
    <citation type="submission" date="2023-12" db="EMBL/GenBank/DDBJ databases">
        <title>Novel species of the genus Arcicella isolated from rivers.</title>
        <authorList>
            <person name="Lu H."/>
        </authorList>
    </citation>
    <scope>NUCLEOTIDE SEQUENCE [LARGE SCALE GENOMIC DNA]</scope>
    <source>
        <strain evidence="10 11">LMG 21963</strain>
    </source>
</reference>
<feature type="binding site" evidence="8">
    <location>
        <position position="11"/>
    </location>
    <ligand>
        <name>substrate</name>
    </ligand>
</feature>
<name>A0ABU5QH52_9BACT</name>
<dbReference type="SUPFAM" id="SSF54506">
    <property type="entry name" value="Diaminopimelate epimerase-like"/>
    <property type="match status" value="2"/>
</dbReference>
<evidence type="ECO:0000256" key="8">
    <source>
        <dbReference type="HAMAP-Rule" id="MF_00197"/>
    </source>
</evidence>
<dbReference type="EC" id="5.1.1.7" evidence="3 8"/>
<organism evidence="10 11">
    <name type="scientific">Arcicella aquatica</name>
    <dbReference type="NCBI Taxonomy" id="217141"/>
    <lineage>
        <taxon>Bacteria</taxon>
        <taxon>Pseudomonadati</taxon>
        <taxon>Bacteroidota</taxon>
        <taxon>Cytophagia</taxon>
        <taxon>Cytophagales</taxon>
        <taxon>Flectobacillaceae</taxon>
        <taxon>Arcicella</taxon>
    </lineage>
</organism>
<feature type="active site" description="Proton acceptor" evidence="8">
    <location>
        <position position="196"/>
    </location>
</feature>
<evidence type="ECO:0000313" key="10">
    <source>
        <dbReference type="EMBL" id="MEA5256366.1"/>
    </source>
</evidence>
<comment type="caution">
    <text evidence="8">Lacks conserved residue(s) required for the propagation of feature annotation.</text>
</comment>
<proteinExistence type="inferred from homology"/>
<keyword evidence="4 8" id="KW-0028">Amino-acid biosynthesis</keyword>
<evidence type="ECO:0000256" key="4">
    <source>
        <dbReference type="ARBA" id="ARBA00022605"/>
    </source>
</evidence>
<dbReference type="Pfam" id="PF01678">
    <property type="entry name" value="DAP_epimerase"/>
    <property type="match status" value="2"/>
</dbReference>
<evidence type="ECO:0000256" key="7">
    <source>
        <dbReference type="ARBA" id="ARBA00051712"/>
    </source>
</evidence>
<feature type="binding site" evidence="8">
    <location>
        <begin position="72"/>
        <end position="73"/>
    </location>
    <ligand>
        <name>substrate</name>
    </ligand>
</feature>
<keyword evidence="6 8" id="KW-0413">Isomerase</keyword>
<protein>
    <recommendedName>
        <fullName evidence="3 8">Diaminopimelate epimerase</fullName>
        <shortName evidence="8">DAP epimerase</shortName>
        <ecNumber evidence="3 8">5.1.1.7</ecNumber>
    </recommendedName>
    <alternativeName>
        <fullName evidence="8">PLP-independent amino acid racemase</fullName>
    </alternativeName>
</protein>
<feature type="active site" evidence="9">
    <location>
        <position position="71"/>
    </location>
</feature>
<dbReference type="PROSITE" id="PS01326">
    <property type="entry name" value="DAP_EPIMERASE"/>
    <property type="match status" value="1"/>
</dbReference>
<keyword evidence="5 8" id="KW-0457">Lysine biosynthesis</keyword>
<comment type="caution">
    <text evidence="10">The sequence shown here is derived from an EMBL/GenBank/DDBJ whole genome shotgun (WGS) entry which is preliminary data.</text>
</comment>
<dbReference type="HAMAP" id="MF_00197">
    <property type="entry name" value="DAP_epimerase"/>
    <property type="match status" value="1"/>
</dbReference>
<dbReference type="PANTHER" id="PTHR31689">
    <property type="entry name" value="DIAMINOPIMELATE EPIMERASE, CHLOROPLASTIC"/>
    <property type="match status" value="1"/>
</dbReference>
<comment type="function">
    <text evidence="8">Catalyzes the stereoinversion of LL-2,6-diaminopimelate (L,L-DAP) to meso-diaminopimelate (meso-DAP), a precursor of L-lysine and an essential component of the bacterial peptidoglycan.</text>
</comment>
<dbReference type="Gene3D" id="3.10.310.10">
    <property type="entry name" value="Diaminopimelate Epimerase, Chain A, domain 1"/>
    <property type="match status" value="2"/>
</dbReference>
<comment type="catalytic activity">
    <reaction evidence="7 8">
        <text>(2S,6S)-2,6-diaminopimelate = meso-2,6-diaminopimelate</text>
        <dbReference type="Rhea" id="RHEA:15393"/>
        <dbReference type="ChEBI" id="CHEBI:57609"/>
        <dbReference type="ChEBI" id="CHEBI:57791"/>
        <dbReference type="EC" id="5.1.1.7"/>
    </reaction>
</comment>
<gene>
    <name evidence="8 10" type="primary">dapF</name>
    <name evidence="10" type="ORF">VB264_01135</name>
</gene>
<feature type="binding site" evidence="8">
    <location>
        <position position="168"/>
    </location>
    <ligand>
        <name>substrate</name>
    </ligand>
</feature>
<evidence type="ECO:0000256" key="3">
    <source>
        <dbReference type="ARBA" id="ARBA00013080"/>
    </source>
</evidence>
<dbReference type="PANTHER" id="PTHR31689:SF0">
    <property type="entry name" value="DIAMINOPIMELATE EPIMERASE"/>
    <property type="match status" value="1"/>
</dbReference>
<evidence type="ECO:0000256" key="2">
    <source>
        <dbReference type="ARBA" id="ARBA00010219"/>
    </source>
</evidence>
<evidence type="ECO:0000256" key="5">
    <source>
        <dbReference type="ARBA" id="ARBA00023154"/>
    </source>
</evidence>
<dbReference type="EMBL" id="JAYFUL010000001">
    <property type="protein sequence ID" value="MEA5256366.1"/>
    <property type="molecule type" value="Genomic_DNA"/>
</dbReference>